<dbReference type="AlphaFoldDB" id="A0A2L2X891"/>
<feature type="transmembrane region" description="Helical" evidence="7">
    <location>
        <begin position="65"/>
        <end position="83"/>
    </location>
</feature>
<dbReference type="GO" id="GO:0016020">
    <property type="term" value="C:membrane"/>
    <property type="evidence" value="ECO:0007669"/>
    <property type="project" value="UniProtKB-SubCell"/>
</dbReference>
<keyword evidence="5 7" id="KW-0472">Membrane</keyword>
<dbReference type="InterPro" id="IPR037185">
    <property type="entry name" value="EmrE-like"/>
</dbReference>
<dbReference type="SUPFAM" id="SSF103481">
    <property type="entry name" value="Multidrug resistance efflux transporter EmrE"/>
    <property type="match status" value="2"/>
</dbReference>
<protein>
    <submittedName>
        <fullName evidence="9">Permease</fullName>
    </submittedName>
</protein>
<evidence type="ECO:0000256" key="5">
    <source>
        <dbReference type="ARBA" id="ARBA00023136"/>
    </source>
</evidence>
<evidence type="ECO:0000256" key="4">
    <source>
        <dbReference type="ARBA" id="ARBA00022989"/>
    </source>
</evidence>
<feature type="domain" description="EamA" evidence="8">
    <location>
        <begin position="33"/>
        <end position="166"/>
    </location>
</feature>
<proteinExistence type="inferred from homology"/>
<feature type="transmembrane region" description="Helical" evidence="7">
    <location>
        <begin position="122"/>
        <end position="143"/>
    </location>
</feature>
<accession>A0A2L2X891</accession>
<dbReference type="OrthoDB" id="9808556at2"/>
<evidence type="ECO:0000313" key="10">
    <source>
        <dbReference type="Proteomes" id="UP000239549"/>
    </source>
</evidence>
<organism evidence="9 10">
    <name type="scientific">Desulfocucumis palustris</name>
    <dbReference type="NCBI Taxonomy" id="1898651"/>
    <lineage>
        <taxon>Bacteria</taxon>
        <taxon>Bacillati</taxon>
        <taxon>Bacillota</taxon>
        <taxon>Clostridia</taxon>
        <taxon>Eubacteriales</taxon>
        <taxon>Desulfocucumaceae</taxon>
        <taxon>Desulfocucumis</taxon>
    </lineage>
</organism>
<dbReference type="RefSeq" id="WP_104370947.1">
    <property type="nucleotide sequence ID" value="NZ_BFAV01000028.1"/>
</dbReference>
<evidence type="ECO:0000256" key="1">
    <source>
        <dbReference type="ARBA" id="ARBA00004141"/>
    </source>
</evidence>
<feature type="transmembrane region" description="Helical" evidence="7">
    <location>
        <begin position="202"/>
        <end position="225"/>
    </location>
</feature>
<feature type="region of interest" description="Disordered" evidence="6">
    <location>
        <begin position="1"/>
        <end position="24"/>
    </location>
</feature>
<evidence type="ECO:0000259" key="8">
    <source>
        <dbReference type="Pfam" id="PF00892"/>
    </source>
</evidence>
<feature type="transmembrane region" description="Helical" evidence="7">
    <location>
        <begin position="269"/>
        <end position="287"/>
    </location>
</feature>
<dbReference type="Pfam" id="PF00892">
    <property type="entry name" value="EamA"/>
    <property type="match status" value="2"/>
</dbReference>
<dbReference type="PANTHER" id="PTHR32322">
    <property type="entry name" value="INNER MEMBRANE TRANSPORTER"/>
    <property type="match status" value="1"/>
</dbReference>
<evidence type="ECO:0000256" key="2">
    <source>
        <dbReference type="ARBA" id="ARBA00007362"/>
    </source>
</evidence>
<dbReference type="Proteomes" id="UP000239549">
    <property type="component" value="Unassembled WGS sequence"/>
</dbReference>
<dbReference type="PANTHER" id="PTHR32322:SF2">
    <property type="entry name" value="EAMA DOMAIN-CONTAINING PROTEIN"/>
    <property type="match status" value="1"/>
</dbReference>
<sequence>MEKDEFQPQPEKAAPAGVSGAHKAGKGPGQVLGTTLVIIATICYATEAIAAKTAYSYGATVETTLTVRYVVAAAAFWTVLLLWMQPPRLTGRQLLSMAAATIGGHAVAVLTLFYAFSFLSAGMAILLLYVYPTIVTVLAYFLLKEPFTFKKILSLVLTFGGAAVILGQPVNGLDMRGVALALMAALMNAIFYVWGAKMLKEIPVLVFNTYLVTFAMVVFGALGAATGRLNFDFGVQAWGWLVFLGLVPTALALGAVFRGIQLIGPSRASIISTLEPAITALLGFWLLGELLTGVQMAGGTLILLGVLLQSRG</sequence>
<comment type="similarity">
    <text evidence="2">Belongs to the EamA transporter family.</text>
</comment>
<evidence type="ECO:0000256" key="7">
    <source>
        <dbReference type="SAM" id="Phobius"/>
    </source>
</evidence>
<evidence type="ECO:0000256" key="6">
    <source>
        <dbReference type="SAM" id="MobiDB-lite"/>
    </source>
</evidence>
<evidence type="ECO:0000313" key="9">
    <source>
        <dbReference type="EMBL" id="GBF32419.1"/>
    </source>
</evidence>
<feature type="transmembrane region" description="Helical" evidence="7">
    <location>
        <begin position="237"/>
        <end position="257"/>
    </location>
</feature>
<feature type="domain" description="EamA" evidence="8">
    <location>
        <begin position="176"/>
        <end position="308"/>
    </location>
</feature>
<keyword evidence="4 7" id="KW-1133">Transmembrane helix</keyword>
<dbReference type="InterPro" id="IPR050638">
    <property type="entry name" value="AA-Vitamin_Transporters"/>
</dbReference>
<name>A0A2L2X891_9FIRM</name>
<feature type="transmembrane region" description="Helical" evidence="7">
    <location>
        <begin position="152"/>
        <end position="171"/>
    </location>
</feature>
<evidence type="ECO:0000256" key="3">
    <source>
        <dbReference type="ARBA" id="ARBA00022692"/>
    </source>
</evidence>
<comment type="subcellular location">
    <subcellularLocation>
        <location evidence="1">Membrane</location>
        <topology evidence="1">Multi-pass membrane protein</topology>
    </subcellularLocation>
</comment>
<feature type="transmembrane region" description="Helical" evidence="7">
    <location>
        <begin position="177"/>
        <end position="195"/>
    </location>
</feature>
<gene>
    <name evidence="9" type="ORF">DCCM_0613</name>
</gene>
<keyword evidence="10" id="KW-1185">Reference proteome</keyword>
<keyword evidence="3 7" id="KW-0812">Transmembrane</keyword>
<feature type="transmembrane region" description="Helical" evidence="7">
    <location>
        <begin position="293"/>
        <end position="310"/>
    </location>
</feature>
<feature type="transmembrane region" description="Helical" evidence="7">
    <location>
        <begin position="95"/>
        <end position="116"/>
    </location>
</feature>
<dbReference type="InterPro" id="IPR000620">
    <property type="entry name" value="EamA_dom"/>
</dbReference>
<reference evidence="10" key="1">
    <citation type="submission" date="2018-02" db="EMBL/GenBank/DDBJ databases">
        <title>Genome sequence of Desulfocucumis palustris strain NAW-5.</title>
        <authorList>
            <person name="Watanabe M."/>
            <person name="Kojima H."/>
            <person name="Fukui M."/>
        </authorList>
    </citation>
    <scope>NUCLEOTIDE SEQUENCE [LARGE SCALE GENOMIC DNA]</scope>
    <source>
        <strain evidence="10">NAW-5</strain>
    </source>
</reference>
<comment type="caution">
    <text evidence="9">The sequence shown here is derived from an EMBL/GenBank/DDBJ whole genome shotgun (WGS) entry which is preliminary data.</text>
</comment>
<dbReference type="EMBL" id="BFAV01000028">
    <property type="protein sequence ID" value="GBF32419.1"/>
    <property type="molecule type" value="Genomic_DNA"/>
</dbReference>